<proteinExistence type="predicted"/>
<organism evidence="1 2">
    <name type="scientific">Rubroshorea leprosula</name>
    <dbReference type="NCBI Taxonomy" id="152421"/>
    <lineage>
        <taxon>Eukaryota</taxon>
        <taxon>Viridiplantae</taxon>
        <taxon>Streptophyta</taxon>
        <taxon>Embryophyta</taxon>
        <taxon>Tracheophyta</taxon>
        <taxon>Spermatophyta</taxon>
        <taxon>Magnoliopsida</taxon>
        <taxon>eudicotyledons</taxon>
        <taxon>Gunneridae</taxon>
        <taxon>Pentapetalae</taxon>
        <taxon>rosids</taxon>
        <taxon>malvids</taxon>
        <taxon>Malvales</taxon>
        <taxon>Dipterocarpaceae</taxon>
        <taxon>Rubroshorea</taxon>
    </lineage>
</organism>
<dbReference type="Proteomes" id="UP001054252">
    <property type="component" value="Unassembled WGS sequence"/>
</dbReference>
<accession>A0AAV5MA66</accession>
<name>A0AAV5MA66_9ROSI</name>
<evidence type="ECO:0000313" key="2">
    <source>
        <dbReference type="Proteomes" id="UP001054252"/>
    </source>
</evidence>
<gene>
    <name evidence="1" type="ORF">SLEP1_g52950</name>
</gene>
<dbReference type="EMBL" id="BPVZ01000200">
    <property type="protein sequence ID" value="GKV45924.1"/>
    <property type="molecule type" value="Genomic_DNA"/>
</dbReference>
<reference evidence="1 2" key="1">
    <citation type="journal article" date="2021" name="Commun. Biol.">
        <title>The genome of Shorea leprosula (Dipterocarpaceae) highlights the ecological relevance of drought in aseasonal tropical rainforests.</title>
        <authorList>
            <person name="Ng K.K.S."/>
            <person name="Kobayashi M.J."/>
            <person name="Fawcett J.A."/>
            <person name="Hatakeyama M."/>
            <person name="Paape T."/>
            <person name="Ng C.H."/>
            <person name="Ang C.C."/>
            <person name="Tnah L.H."/>
            <person name="Lee C.T."/>
            <person name="Nishiyama T."/>
            <person name="Sese J."/>
            <person name="O'Brien M.J."/>
            <person name="Copetti D."/>
            <person name="Mohd Noor M.I."/>
            <person name="Ong R.C."/>
            <person name="Putra M."/>
            <person name="Sireger I.Z."/>
            <person name="Indrioko S."/>
            <person name="Kosugi Y."/>
            <person name="Izuno A."/>
            <person name="Isagi Y."/>
            <person name="Lee S.L."/>
            <person name="Shimizu K.K."/>
        </authorList>
    </citation>
    <scope>NUCLEOTIDE SEQUENCE [LARGE SCALE GENOMIC DNA]</scope>
    <source>
        <strain evidence="1">214</strain>
    </source>
</reference>
<comment type="caution">
    <text evidence="1">The sequence shown here is derived from an EMBL/GenBank/DDBJ whole genome shotgun (WGS) entry which is preliminary data.</text>
</comment>
<protein>
    <submittedName>
        <fullName evidence="1">Uncharacterized protein</fullName>
    </submittedName>
</protein>
<sequence length="138" mass="15153">MAEVEGLRFDSSTKWVIFELKGLLVRLKGTGFAWVRRTQGRLGWVRQTQGWLGSSNPGLASLGSSNPGLAGFVEPKAGFARFVEPRAGWVCRTQPWVSSRTQVPGFGLHPGAGSLLESGHWRTQELGRFEKEDAGGRR</sequence>
<dbReference type="AlphaFoldDB" id="A0AAV5MA66"/>
<keyword evidence="2" id="KW-1185">Reference proteome</keyword>
<evidence type="ECO:0000313" key="1">
    <source>
        <dbReference type="EMBL" id="GKV45924.1"/>
    </source>
</evidence>